<accession>A0ABY9U0L3</accession>
<dbReference type="InterPro" id="IPR036291">
    <property type="entry name" value="NAD(P)-bd_dom_sf"/>
</dbReference>
<dbReference type="InterPro" id="IPR020904">
    <property type="entry name" value="Sc_DH/Rdtase_CS"/>
</dbReference>
<dbReference type="Pfam" id="PF00106">
    <property type="entry name" value="adh_short"/>
    <property type="match status" value="1"/>
</dbReference>
<keyword evidence="2" id="KW-1185">Reference proteome</keyword>
<dbReference type="PANTHER" id="PTHR43313:SF1">
    <property type="entry name" value="3BETA-HYDROXYSTEROID DEHYDROGENASE DHS-16"/>
    <property type="match status" value="1"/>
</dbReference>
<dbReference type="RefSeq" id="WP_348393397.1">
    <property type="nucleotide sequence ID" value="NZ_CP134145.1"/>
</dbReference>
<evidence type="ECO:0000313" key="1">
    <source>
        <dbReference type="EMBL" id="WNC74290.1"/>
    </source>
</evidence>
<protein>
    <submittedName>
        <fullName evidence="1">SDR family NAD(P)-dependent oxidoreductase</fullName>
    </submittedName>
</protein>
<proteinExistence type="predicted"/>
<organism evidence="1 2">
    <name type="scientific">Thalassotalea psychrophila</name>
    <dbReference type="NCBI Taxonomy" id="3065647"/>
    <lineage>
        <taxon>Bacteria</taxon>
        <taxon>Pseudomonadati</taxon>
        <taxon>Pseudomonadota</taxon>
        <taxon>Gammaproteobacteria</taxon>
        <taxon>Alteromonadales</taxon>
        <taxon>Colwelliaceae</taxon>
        <taxon>Thalassotalea</taxon>
    </lineage>
</organism>
<reference evidence="2" key="1">
    <citation type="submission" date="2023-09" db="EMBL/GenBank/DDBJ databases">
        <authorList>
            <person name="Li S."/>
            <person name="Li X."/>
            <person name="Zhang C."/>
            <person name="Zhao Z."/>
        </authorList>
    </citation>
    <scope>NUCLEOTIDE SEQUENCE [LARGE SCALE GENOMIC DNA]</scope>
    <source>
        <strain evidence="2">SQ149</strain>
    </source>
</reference>
<dbReference type="PROSITE" id="PS00061">
    <property type="entry name" value="ADH_SHORT"/>
    <property type="match status" value="1"/>
</dbReference>
<dbReference type="InterPro" id="IPR002347">
    <property type="entry name" value="SDR_fam"/>
</dbReference>
<dbReference type="Gene3D" id="3.40.50.720">
    <property type="entry name" value="NAD(P)-binding Rossmann-like Domain"/>
    <property type="match status" value="1"/>
</dbReference>
<dbReference type="Proteomes" id="UP001258994">
    <property type="component" value="Chromosome"/>
</dbReference>
<dbReference type="SUPFAM" id="SSF51735">
    <property type="entry name" value="NAD(P)-binding Rossmann-fold domains"/>
    <property type="match status" value="1"/>
</dbReference>
<evidence type="ECO:0000313" key="2">
    <source>
        <dbReference type="Proteomes" id="UP001258994"/>
    </source>
</evidence>
<name>A0ABY9U0L3_9GAMM</name>
<sequence length="132" mass="14308">MAIDVQDRNYIENAFQVTSVLGEYGLTAVINCNGIALLMPCETITTKEVQAVINTNLIGTFLTSQESLPFLRLAKGTLINIASYGGYLTMPFGYAYCAGKFGVEALSNSLRVEVKPQGINVVIGVFYLKNLS</sequence>
<gene>
    <name evidence="1" type="ORF">RGQ13_10165</name>
</gene>
<dbReference type="EMBL" id="CP134145">
    <property type="protein sequence ID" value="WNC74290.1"/>
    <property type="molecule type" value="Genomic_DNA"/>
</dbReference>
<dbReference type="PANTHER" id="PTHR43313">
    <property type="entry name" value="SHORT-CHAIN DEHYDROGENASE/REDUCTASE FAMILY 9C"/>
    <property type="match status" value="1"/>
</dbReference>